<feature type="region of interest" description="Disordered" evidence="3">
    <location>
        <begin position="33"/>
        <end position="52"/>
    </location>
</feature>
<comment type="caution">
    <text evidence="4">The sequence shown here is derived from an EMBL/GenBank/DDBJ whole genome shotgun (WGS) entry which is preliminary data.</text>
</comment>
<evidence type="ECO:0000256" key="2">
    <source>
        <dbReference type="ARBA" id="ARBA00022840"/>
    </source>
</evidence>
<name>A0A8H3YKJ7_VENIN</name>
<sequence>MSSHKIIVGVDYGTTFTGVSYVFTNKDSTKKPDISQIKDWPGPNKHQSETEKTPSRIAYATDNRPFIDANKWGFQVTSNLTSYSWTKLLLDNSKASLQDDPDIAKIATNEGAGFLGLPNGYEAEDVCRDFLSEIYKYMLHHLNQRLSRETVSMTPFEFWFTTPSIWSDAAKAATKRAAYAAGFGSRDGDRIFVISEPEAAAIATLKYLAVDEQVHVGNGVLICDCGGGTVDITTYTIINTTPELEFEELLVGVGGKCGSTFIDRLFLDWMSATFGTAFDGLPAKKRAPGSKFMLEFERAKFEFGYSNDTRFEVSLNMPKAESSEYYDDEESMITFTNREMEAFFKPAVSMIKALLEQQVEQAKKESAGINVVILVGGFGNSRYLNDQLREWCDKKGHIRLLCPKDPQGAIVRGAALRGLEGNEARRKRNRRHYGVNIYRPFKEGVDRESEAIYDDWEKRKLCRSNMNWLVPKGKMLDQDFVLKLGLNLTMNPEGNLRSEMKLFGSVLDTAPAYLYEPGMFFAAEMVLSVDIETGITNVGTILTNFSGVNWTNCETKIIRGVRQYRVEHELHVYLAAKEGVLCVKAVCGDKELGTTEIEYKK</sequence>
<proteinExistence type="predicted"/>
<evidence type="ECO:0000313" key="5">
    <source>
        <dbReference type="Proteomes" id="UP000433883"/>
    </source>
</evidence>
<dbReference type="PANTHER" id="PTHR14187">
    <property type="entry name" value="ALPHA KINASE/ELONGATION FACTOR 2 KINASE"/>
    <property type="match status" value="1"/>
</dbReference>
<dbReference type="Gene3D" id="3.30.420.40">
    <property type="match status" value="2"/>
</dbReference>
<evidence type="ECO:0008006" key="6">
    <source>
        <dbReference type="Google" id="ProtNLM"/>
    </source>
</evidence>
<dbReference type="SUPFAM" id="SSF53067">
    <property type="entry name" value="Actin-like ATPase domain"/>
    <property type="match status" value="2"/>
</dbReference>
<dbReference type="GO" id="GO:0005524">
    <property type="term" value="F:ATP binding"/>
    <property type="evidence" value="ECO:0007669"/>
    <property type="project" value="UniProtKB-KW"/>
</dbReference>
<dbReference type="InterPro" id="IPR013126">
    <property type="entry name" value="Hsp_70_fam"/>
</dbReference>
<dbReference type="EMBL" id="WNWQ01001335">
    <property type="protein sequence ID" value="KAE9961707.1"/>
    <property type="molecule type" value="Genomic_DNA"/>
</dbReference>
<keyword evidence="1" id="KW-0547">Nucleotide-binding</keyword>
<dbReference type="GO" id="GO:0140662">
    <property type="term" value="F:ATP-dependent protein folding chaperone"/>
    <property type="evidence" value="ECO:0007669"/>
    <property type="project" value="InterPro"/>
</dbReference>
<dbReference type="AlphaFoldDB" id="A0A8H3YKJ7"/>
<dbReference type="PANTHER" id="PTHR14187:SF81">
    <property type="entry name" value="HSP70 FAMILY PROTEIN (AFU_ORTHOLOGUE AFUA_4G14040)"/>
    <property type="match status" value="1"/>
</dbReference>
<organism evidence="4 5">
    <name type="scientific">Venturia inaequalis</name>
    <name type="common">Apple scab fungus</name>
    <dbReference type="NCBI Taxonomy" id="5025"/>
    <lineage>
        <taxon>Eukaryota</taxon>
        <taxon>Fungi</taxon>
        <taxon>Dikarya</taxon>
        <taxon>Ascomycota</taxon>
        <taxon>Pezizomycotina</taxon>
        <taxon>Dothideomycetes</taxon>
        <taxon>Pleosporomycetidae</taxon>
        <taxon>Venturiales</taxon>
        <taxon>Venturiaceae</taxon>
        <taxon>Venturia</taxon>
    </lineage>
</organism>
<dbReference type="InterPro" id="IPR043129">
    <property type="entry name" value="ATPase_NBD"/>
</dbReference>
<evidence type="ECO:0000256" key="3">
    <source>
        <dbReference type="SAM" id="MobiDB-lite"/>
    </source>
</evidence>
<dbReference type="Gene3D" id="3.90.640.10">
    <property type="entry name" value="Actin, Chain A, domain 4"/>
    <property type="match status" value="1"/>
</dbReference>
<evidence type="ECO:0000256" key="1">
    <source>
        <dbReference type="ARBA" id="ARBA00022741"/>
    </source>
</evidence>
<gene>
    <name evidence="4" type="ORF">BLS_001488</name>
</gene>
<evidence type="ECO:0000313" key="4">
    <source>
        <dbReference type="EMBL" id="KAE9961707.1"/>
    </source>
</evidence>
<keyword evidence="2" id="KW-0067">ATP-binding</keyword>
<dbReference type="Pfam" id="PF00012">
    <property type="entry name" value="HSP70"/>
    <property type="match status" value="1"/>
</dbReference>
<accession>A0A8H3YKJ7</accession>
<dbReference type="CDD" id="cd10170">
    <property type="entry name" value="ASKHA_NBD_HSP70"/>
    <property type="match status" value="1"/>
</dbReference>
<protein>
    <recommendedName>
        <fullName evidence="6">Actin-like ATPase domain-containing protein</fullName>
    </recommendedName>
</protein>
<reference evidence="4 5" key="1">
    <citation type="submission" date="2019-11" db="EMBL/GenBank/DDBJ databases">
        <title>Venturia inaequalis Genome Resource.</title>
        <authorList>
            <person name="Lichtner F.J."/>
        </authorList>
    </citation>
    <scope>NUCLEOTIDE SEQUENCE [LARGE SCALE GENOMIC DNA]</scope>
    <source>
        <strain evidence="4">Bline_iso_100314</strain>
    </source>
</reference>
<dbReference type="Proteomes" id="UP000433883">
    <property type="component" value="Unassembled WGS sequence"/>
</dbReference>